<dbReference type="InterPro" id="IPR045030">
    <property type="entry name" value="LYSM1-4"/>
</dbReference>
<feature type="domain" description="LysM" evidence="2">
    <location>
        <begin position="266"/>
        <end position="309"/>
    </location>
</feature>
<organism evidence="3 4">
    <name type="scientific">Acanthamoeba castellanii (strain ATCC 30010 / Neff)</name>
    <dbReference type="NCBI Taxonomy" id="1257118"/>
    <lineage>
        <taxon>Eukaryota</taxon>
        <taxon>Amoebozoa</taxon>
        <taxon>Discosea</taxon>
        <taxon>Longamoebia</taxon>
        <taxon>Centramoebida</taxon>
        <taxon>Acanthamoebidae</taxon>
        <taxon>Acanthamoeba</taxon>
    </lineage>
</organism>
<dbReference type="EMBL" id="KB007904">
    <property type="protein sequence ID" value="ELR21390.1"/>
    <property type="molecule type" value="Genomic_DNA"/>
</dbReference>
<evidence type="ECO:0000259" key="2">
    <source>
        <dbReference type="PROSITE" id="PS51782"/>
    </source>
</evidence>
<dbReference type="Proteomes" id="UP000011083">
    <property type="component" value="Unassembled WGS sequence"/>
</dbReference>
<evidence type="ECO:0000256" key="1">
    <source>
        <dbReference type="SAM" id="MobiDB-lite"/>
    </source>
</evidence>
<dbReference type="PANTHER" id="PTHR20932">
    <property type="entry name" value="LYSM AND PUTATIVE PEPTIDOGLYCAN-BINDING DOMAIN-CONTAINING PROTEIN"/>
    <property type="match status" value="1"/>
</dbReference>
<dbReference type="OrthoDB" id="20749at2759"/>
<evidence type="ECO:0000313" key="3">
    <source>
        <dbReference type="EMBL" id="ELR21390.1"/>
    </source>
</evidence>
<dbReference type="Gene3D" id="1.10.8.10">
    <property type="entry name" value="DNA helicase RuvA subunit, C-terminal domain"/>
    <property type="match status" value="1"/>
</dbReference>
<protein>
    <submittedName>
        <fullName evidence="3">LysM domain containing protein</fullName>
    </submittedName>
</protein>
<dbReference type="CDD" id="cd00118">
    <property type="entry name" value="LysM"/>
    <property type="match status" value="1"/>
</dbReference>
<keyword evidence="4" id="KW-1185">Reference proteome</keyword>
<dbReference type="GeneID" id="14922282"/>
<dbReference type="AlphaFoldDB" id="L8H898"/>
<accession>L8H898</accession>
<dbReference type="Pfam" id="PF01476">
    <property type="entry name" value="LysM"/>
    <property type="match status" value="1"/>
</dbReference>
<proteinExistence type="predicted"/>
<dbReference type="VEuPathDB" id="AmoebaDB:ACA1_183240"/>
<name>L8H898_ACACF</name>
<dbReference type="KEGG" id="acan:ACA1_183240"/>
<dbReference type="PROSITE" id="PS51782">
    <property type="entry name" value="LYSM"/>
    <property type="match status" value="1"/>
</dbReference>
<dbReference type="SMART" id="SM00257">
    <property type="entry name" value="LysM"/>
    <property type="match status" value="1"/>
</dbReference>
<dbReference type="SUPFAM" id="SSF54106">
    <property type="entry name" value="LysM domain"/>
    <property type="match status" value="1"/>
</dbReference>
<dbReference type="InterPro" id="IPR036779">
    <property type="entry name" value="LysM_dom_sf"/>
</dbReference>
<reference evidence="3 4" key="1">
    <citation type="journal article" date="2013" name="Genome Biol.">
        <title>Genome of Acanthamoeba castellanii highlights extensive lateral gene transfer and early evolution of tyrosine kinase signaling.</title>
        <authorList>
            <person name="Clarke M."/>
            <person name="Lohan A.J."/>
            <person name="Liu B."/>
            <person name="Lagkouvardos I."/>
            <person name="Roy S."/>
            <person name="Zafar N."/>
            <person name="Bertelli C."/>
            <person name="Schilde C."/>
            <person name="Kianianmomeni A."/>
            <person name="Burglin T.R."/>
            <person name="Frech C."/>
            <person name="Turcotte B."/>
            <person name="Kopec K.O."/>
            <person name="Synnott J.M."/>
            <person name="Choo C."/>
            <person name="Paponov I."/>
            <person name="Finkler A."/>
            <person name="Soon Heng Tan C."/>
            <person name="Hutchins A.P."/>
            <person name="Weinmeier T."/>
            <person name="Rattei T."/>
            <person name="Chu J.S."/>
            <person name="Gimenez G."/>
            <person name="Irimia M."/>
            <person name="Rigden D.J."/>
            <person name="Fitzpatrick D.A."/>
            <person name="Lorenzo-Morales J."/>
            <person name="Bateman A."/>
            <person name="Chiu C.H."/>
            <person name="Tang P."/>
            <person name="Hegemann P."/>
            <person name="Fromm H."/>
            <person name="Raoult D."/>
            <person name="Greub G."/>
            <person name="Miranda-Saavedra D."/>
            <person name="Chen N."/>
            <person name="Nash P."/>
            <person name="Ginger M.L."/>
            <person name="Horn M."/>
            <person name="Schaap P."/>
            <person name="Caler L."/>
            <person name="Loftus B."/>
        </authorList>
    </citation>
    <scope>NUCLEOTIDE SEQUENCE [LARGE SCALE GENOMIC DNA]</scope>
    <source>
        <strain evidence="3 4">Neff</strain>
    </source>
</reference>
<feature type="region of interest" description="Disordered" evidence="1">
    <location>
        <begin position="376"/>
        <end position="404"/>
    </location>
</feature>
<dbReference type="InterPro" id="IPR018392">
    <property type="entry name" value="LysM"/>
</dbReference>
<dbReference type="Pfam" id="PF14555">
    <property type="entry name" value="UBA_4"/>
    <property type="match status" value="1"/>
</dbReference>
<dbReference type="OMA" id="WEREHRT"/>
<evidence type="ECO:0000313" key="4">
    <source>
        <dbReference type="Proteomes" id="UP000011083"/>
    </source>
</evidence>
<gene>
    <name evidence="3" type="ORF">ACA1_183240</name>
</gene>
<dbReference type="RefSeq" id="XP_004345934.1">
    <property type="nucleotide sequence ID" value="XM_004345884.1"/>
</dbReference>
<sequence length="404" mass="43327">MASAFGHNDIPLQTFPVYGSGGGYYVPADYGVSGGVALPEPVWLPAPSTATAPATWGSPAPAPLYPHTTLTPMGSINAAYIQPAQPQQFHTGFNPQAKAAREAQAFAVEGAKQRCTKCRSYFTAAENVDGACVYHPGHYATPDTAGPVMMPASTLLRWSCCRSPASDAPGCRQQRHVVDAATAAILRKFDTSAGLREGLAPVAGGGLTQASSSSDDDEDSEEYLDYARLQEQEHIRRGIKKMHAAAAGADAARTQESGGTDGVVMVRHLVAKTDTLAGLSLRYGVKVDDIKQANNLTSQSIFAHKFLLVPNPARTPAPEELSNTVMPKDGKKGIAVERFRAVAKCDKEEASFYLEEHEFDVERALAAFRADLEWEKQAPQPKKARGSGCGRCTTTKTRARRNYN</sequence>
<dbReference type="PANTHER" id="PTHR20932:SF8">
    <property type="entry name" value="LD22649P"/>
    <property type="match status" value="1"/>
</dbReference>
<dbReference type="Gene3D" id="3.10.350.10">
    <property type="entry name" value="LysM domain"/>
    <property type="match status" value="1"/>
</dbReference>